<evidence type="ECO:0000313" key="3">
    <source>
        <dbReference type="Proteomes" id="UP001328107"/>
    </source>
</evidence>
<dbReference type="Proteomes" id="UP001328107">
    <property type="component" value="Unassembled WGS sequence"/>
</dbReference>
<evidence type="ECO:0000313" key="2">
    <source>
        <dbReference type="EMBL" id="GMR60842.1"/>
    </source>
</evidence>
<name>A0AAN5DE37_9BILA</name>
<keyword evidence="3" id="KW-1185">Reference proteome</keyword>
<organism evidence="2 3">
    <name type="scientific">Pristionchus mayeri</name>
    <dbReference type="NCBI Taxonomy" id="1317129"/>
    <lineage>
        <taxon>Eukaryota</taxon>
        <taxon>Metazoa</taxon>
        <taxon>Ecdysozoa</taxon>
        <taxon>Nematoda</taxon>
        <taxon>Chromadorea</taxon>
        <taxon>Rhabditida</taxon>
        <taxon>Rhabditina</taxon>
        <taxon>Diplogasteromorpha</taxon>
        <taxon>Diplogasteroidea</taxon>
        <taxon>Neodiplogasteridae</taxon>
        <taxon>Pristionchus</taxon>
    </lineage>
</organism>
<dbReference type="AlphaFoldDB" id="A0AAN5DE37"/>
<proteinExistence type="predicted"/>
<feature type="non-terminal residue" evidence="2">
    <location>
        <position position="166"/>
    </location>
</feature>
<accession>A0AAN5DE37</accession>
<gene>
    <name evidence="2" type="ORF">PMAYCL1PPCAC_31038</name>
</gene>
<feature type="compositionally biased region" description="Basic and acidic residues" evidence="1">
    <location>
        <begin position="118"/>
        <end position="127"/>
    </location>
</feature>
<feature type="region of interest" description="Disordered" evidence="1">
    <location>
        <begin position="108"/>
        <end position="127"/>
    </location>
</feature>
<sequence length="166" mass="18886">IPPPSPLEQLRDSSCCRERLVRCRGRNVDALVFEELHAIRGKESNLECVGVLIVCWEHSLPCRYRQLRLPPRRLILDSRTHFDDRDDVADHGRWPEAIRGIGERRHCGGRKTNISEGGKGELREGERSLEREGVSSRFGRVSLFLVCERWVVCGEGGESAAEIQVE</sequence>
<protein>
    <submittedName>
        <fullName evidence="2">Uncharacterized protein</fullName>
    </submittedName>
</protein>
<comment type="caution">
    <text evidence="2">The sequence shown here is derived from an EMBL/GenBank/DDBJ whole genome shotgun (WGS) entry which is preliminary data.</text>
</comment>
<dbReference type="EMBL" id="BTRK01000006">
    <property type="protein sequence ID" value="GMR60842.1"/>
    <property type="molecule type" value="Genomic_DNA"/>
</dbReference>
<evidence type="ECO:0000256" key="1">
    <source>
        <dbReference type="SAM" id="MobiDB-lite"/>
    </source>
</evidence>
<feature type="non-terminal residue" evidence="2">
    <location>
        <position position="1"/>
    </location>
</feature>
<reference evidence="3" key="1">
    <citation type="submission" date="2022-10" db="EMBL/GenBank/DDBJ databases">
        <title>Genome assembly of Pristionchus species.</title>
        <authorList>
            <person name="Yoshida K."/>
            <person name="Sommer R.J."/>
        </authorList>
    </citation>
    <scope>NUCLEOTIDE SEQUENCE [LARGE SCALE GENOMIC DNA]</scope>
    <source>
        <strain evidence="3">RS5460</strain>
    </source>
</reference>